<evidence type="ECO:0000313" key="1">
    <source>
        <dbReference type="EMBL" id="PSW05477.1"/>
    </source>
</evidence>
<gene>
    <name evidence="1" type="ORF">C9I89_09530</name>
</gene>
<keyword evidence="2" id="KW-1185">Reference proteome</keyword>
<protein>
    <submittedName>
        <fullName evidence="1">Uncharacterized protein</fullName>
    </submittedName>
</protein>
<proteinExistence type="predicted"/>
<dbReference type="OrthoDB" id="5829998at2"/>
<dbReference type="AlphaFoldDB" id="A0A2T3MZS6"/>
<name>A0A2T3MZS6_9GAMM</name>
<dbReference type="Proteomes" id="UP000240904">
    <property type="component" value="Unassembled WGS sequence"/>
</dbReference>
<accession>A0A2T3MZS6</accession>
<dbReference type="RefSeq" id="WP_107283118.1">
    <property type="nucleotide sequence ID" value="NZ_PYMC01000005.1"/>
</dbReference>
<evidence type="ECO:0000313" key="2">
    <source>
        <dbReference type="Proteomes" id="UP000240904"/>
    </source>
</evidence>
<sequence length="119" mass="13484">MKKSFAQVDSNNHAALSAFLHYGKQRIRTNREWCGLTISDFVSSYIEMHNGNLVDAVVKFTLTADCETPNTLLKLMGFQEFAKDALDEWLDENADTIVKHFEKEVKEHEMELAVAAAGF</sequence>
<organism evidence="1 2">
    <name type="scientific">Photobacterium lipolyticum</name>
    <dbReference type="NCBI Taxonomy" id="266810"/>
    <lineage>
        <taxon>Bacteria</taxon>
        <taxon>Pseudomonadati</taxon>
        <taxon>Pseudomonadota</taxon>
        <taxon>Gammaproteobacteria</taxon>
        <taxon>Vibrionales</taxon>
        <taxon>Vibrionaceae</taxon>
        <taxon>Photobacterium</taxon>
    </lineage>
</organism>
<reference evidence="1 2" key="1">
    <citation type="submission" date="2018-03" db="EMBL/GenBank/DDBJ databases">
        <title>Whole genome sequencing of Histamine producing bacteria.</title>
        <authorList>
            <person name="Butler K."/>
        </authorList>
    </citation>
    <scope>NUCLEOTIDE SEQUENCE [LARGE SCALE GENOMIC DNA]</scope>
    <source>
        <strain evidence="1 2">DSM 16190</strain>
    </source>
</reference>
<comment type="caution">
    <text evidence="1">The sequence shown here is derived from an EMBL/GenBank/DDBJ whole genome shotgun (WGS) entry which is preliminary data.</text>
</comment>
<dbReference type="EMBL" id="PYMC01000005">
    <property type="protein sequence ID" value="PSW05477.1"/>
    <property type="molecule type" value="Genomic_DNA"/>
</dbReference>